<dbReference type="CDD" id="cd00555">
    <property type="entry name" value="Maf"/>
    <property type="match status" value="1"/>
</dbReference>
<proteinExistence type="inferred from homology"/>
<keyword evidence="3 4" id="KW-0546">Nucleotide metabolism</keyword>
<keyword evidence="2 4" id="KW-0378">Hydrolase</keyword>
<evidence type="ECO:0000256" key="2">
    <source>
        <dbReference type="ARBA" id="ARBA00022801"/>
    </source>
</evidence>
<dbReference type="EMBL" id="DSBW01000141">
    <property type="protein sequence ID" value="HED31285.1"/>
    <property type="molecule type" value="Genomic_DNA"/>
</dbReference>
<dbReference type="GO" id="GO:0005737">
    <property type="term" value="C:cytoplasm"/>
    <property type="evidence" value="ECO:0007669"/>
    <property type="project" value="UniProtKB-SubCell"/>
</dbReference>
<dbReference type="GO" id="GO:0009117">
    <property type="term" value="P:nucleotide metabolic process"/>
    <property type="evidence" value="ECO:0007669"/>
    <property type="project" value="UniProtKB-KW"/>
</dbReference>
<dbReference type="Gene3D" id="3.90.950.10">
    <property type="match status" value="1"/>
</dbReference>
<accession>A0A831WS44</accession>
<comment type="catalytic activity">
    <reaction evidence="4">
        <text>dTTP + H2O = dTMP + diphosphate + H(+)</text>
        <dbReference type="Rhea" id="RHEA:28534"/>
        <dbReference type="ChEBI" id="CHEBI:15377"/>
        <dbReference type="ChEBI" id="CHEBI:15378"/>
        <dbReference type="ChEBI" id="CHEBI:33019"/>
        <dbReference type="ChEBI" id="CHEBI:37568"/>
        <dbReference type="ChEBI" id="CHEBI:63528"/>
        <dbReference type="EC" id="3.6.1.9"/>
    </reaction>
</comment>
<comment type="caution">
    <text evidence="4">Lacks conserved residue(s) required for the propagation of feature annotation.</text>
</comment>
<reference evidence="5" key="1">
    <citation type="journal article" date="2020" name="mSystems">
        <title>Genome- and Community-Level Interaction Insights into Carbon Utilization and Element Cycling Functions of Hydrothermarchaeota in Hydrothermal Sediment.</title>
        <authorList>
            <person name="Zhou Z."/>
            <person name="Liu Y."/>
            <person name="Xu W."/>
            <person name="Pan J."/>
            <person name="Luo Z.H."/>
            <person name="Li M."/>
        </authorList>
    </citation>
    <scope>NUCLEOTIDE SEQUENCE [LARGE SCALE GENOMIC DNA]</scope>
    <source>
        <strain evidence="5">SpSt-1181</strain>
    </source>
</reference>
<dbReference type="GO" id="GO:0047429">
    <property type="term" value="F:nucleoside triphosphate diphosphatase activity"/>
    <property type="evidence" value="ECO:0007669"/>
    <property type="project" value="UniProtKB-EC"/>
</dbReference>
<protein>
    <recommendedName>
        <fullName evidence="4">dTTP/UTP pyrophosphatase</fullName>
        <shortName evidence="4">dTTPase/UTPase</shortName>
        <ecNumber evidence="4">3.6.1.9</ecNumber>
    </recommendedName>
    <alternativeName>
        <fullName evidence="4">Nucleoside triphosphate pyrophosphatase</fullName>
    </alternativeName>
    <alternativeName>
        <fullName evidence="4">Nucleotide pyrophosphatase</fullName>
        <shortName evidence="4">Nucleotide PPase</shortName>
    </alternativeName>
</protein>
<comment type="function">
    <text evidence="4">Nucleoside triphosphate pyrophosphatase that hydrolyzes dTTP and UTP. May have a dual role in cell division arrest and in preventing the incorporation of modified nucleotides into cellular nucleic acids.</text>
</comment>
<dbReference type="PANTHER" id="PTHR43213">
    <property type="entry name" value="BIFUNCTIONAL DTTP/UTP PYROPHOSPHATASE/METHYLTRANSFERASE PROTEIN-RELATED"/>
    <property type="match status" value="1"/>
</dbReference>
<comment type="catalytic activity">
    <reaction evidence="4">
        <text>UTP + H2O = UMP + diphosphate + H(+)</text>
        <dbReference type="Rhea" id="RHEA:29395"/>
        <dbReference type="ChEBI" id="CHEBI:15377"/>
        <dbReference type="ChEBI" id="CHEBI:15378"/>
        <dbReference type="ChEBI" id="CHEBI:33019"/>
        <dbReference type="ChEBI" id="CHEBI:46398"/>
        <dbReference type="ChEBI" id="CHEBI:57865"/>
        <dbReference type="EC" id="3.6.1.9"/>
    </reaction>
</comment>
<comment type="subcellular location">
    <subcellularLocation>
        <location evidence="4">Cytoplasm</location>
    </subcellularLocation>
</comment>
<comment type="caution">
    <text evidence="5">The sequence shown here is derived from an EMBL/GenBank/DDBJ whole genome shotgun (WGS) entry which is preliminary data.</text>
</comment>
<organism evidence="5">
    <name type="scientific">Prosthecochloris aestuarii</name>
    <dbReference type="NCBI Taxonomy" id="1102"/>
    <lineage>
        <taxon>Bacteria</taxon>
        <taxon>Pseudomonadati</taxon>
        <taxon>Chlorobiota</taxon>
        <taxon>Chlorobiia</taxon>
        <taxon>Chlorobiales</taxon>
        <taxon>Chlorobiaceae</taxon>
        <taxon>Prosthecochloris</taxon>
    </lineage>
</organism>
<dbReference type="PANTHER" id="PTHR43213:SF5">
    <property type="entry name" value="BIFUNCTIONAL DTTP_UTP PYROPHOSPHATASE_METHYLTRANSFERASE PROTEIN-RELATED"/>
    <property type="match status" value="1"/>
</dbReference>
<feature type="active site" description="Proton acceptor" evidence="4">
    <location>
        <position position="76"/>
    </location>
</feature>
<sequence length="199" mass="21749">MKQNMPIVLASQSPRRKELLQLMRCEFTSLSAHTEETFHPERSLQDNIMRIAEEKARSVIDAYPEQTSGAIVIGADTTVVLDTTPLRKPSNYTEACRMLGTLQGNTHQVMTGFALVSGASSYTECVTTTVEIAPMTKNEIAEYVSTQNPYDKAGSYGIQDPVLSCFVTSISGCYYNVVGLPVAAVYRALQNMTGSGIFT</sequence>
<dbReference type="InterPro" id="IPR003697">
    <property type="entry name" value="Maf-like"/>
</dbReference>
<gene>
    <name evidence="5" type="primary">maf</name>
    <name evidence="5" type="ORF">ENN50_06320</name>
</gene>
<feature type="site" description="Important for substrate specificity" evidence="4">
    <location>
        <position position="159"/>
    </location>
</feature>
<dbReference type="HAMAP" id="MF_00528">
    <property type="entry name" value="Maf"/>
    <property type="match status" value="1"/>
</dbReference>
<comment type="cofactor">
    <cofactor evidence="1 4">
        <name>a divalent metal cation</name>
        <dbReference type="ChEBI" id="CHEBI:60240"/>
    </cofactor>
</comment>
<dbReference type="EC" id="3.6.1.9" evidence="4"/>
<comment type="similarity">
    <text evidence="4">Belongs to the Maf family. YhdE subfamily.</text>
</comment>
<name>A0A831WS44_PROAE</name>
<keyword evidence="4" id="KW-0963">Cytoplasm</keyword>
<dbReference type="SUPFAM" id="SSF52972">
    <property type="entry name" value="ITPase-like"/>
    <property type="match status" value="1"/>
</dbReference>
<dbReference type="Pfam" id="PF02545">
    <property type="entry name" value="Maf"/>
    <property type="match status" value="1"/>
</dbReference>
<dbReference type="AlphaFoldDB" id="A0A831WS44"/>
<dbReference type="Proteomes" id="UP000886335">
    <property type="component" value="Unassembled WGS sequence"/>
</dbReference>
<evidence type="ECO:0000256" key="1">
    <source>
        <dbReference type="ARBA" id="ARBA00001968"/>
    </source>
</evidence>
<dbReference type="InterPro" id="IPR029001">
    <property type="entry name" value="ITPase-like_fam"/>
</dbReference>
<feature type="site" description="Important for substrate specificity" evidence="4">
    <location>
        <position position="77"/>
    </location>
</feature>
<evidence type="ECO:0000256" key="4">
    <source>
        <dbReference type="HAMAP-Rule" id="MF_00528"/>
    </source>
</evidence>
<dbReference type="PIRSF" id="PIRSF006305">
    <property type="entry name" value="Maf"/>
    <property type="match status" value="1"/>
</dbReference>
<evidence type="ECO:0000256" key="3">
    <source>
        <dbReference type="ARBA" id="ARBA00023080"/>
    </source>
</evidence>
<feature type="site" description="Important for substrate specificity" evidence="4">
    <location>
        <position position="15"/>
    </location>
</feature>
<evidence type="ECO:0000313" key="5">
    <source>
        <dbReference type="EMBL" id="HED31285.1"/>
    </source>
</evidence>
<dbReference type="NCBIfam" id="TIGR00172">
    <property type="entry name" value="maf"/>
    <property type="match status" value="1"/>
</dbReference>